<evidence type="ECO:0000256" key="8">
    <source>
        <dbReference type="SAM" id="Phobius"/>
    </source>
</evidence>
<dbReference type="InterPro" id="IPR049142">
    <property type="entry name" value="MS_channel_1st"/>
</dbReference>
<feature type="transmembrane region" description="Helical" evidence="8">
    <location>
        <begin position="522"/>
        <end position="541"/>
    </location>
</feature>
<dbReference type="InterPro" id="IPR011066">
    <property type="entry name" value="MscS_channel_C_sf"/>
</dbReference>
<feature type="transmembrane region" description="Helical" evidence="8">
    <location>
        <begin position="351"/>
        <end position="372"/>
    </location>
</feature>
<dbReference type="Pfam" id="PF00924">
    <property type="entry name" value="MS_channel_2nd"/>
    <property type="match status" value="1"/>
</dbReference>
<dbReference type="Pfam" id="PF25392">
    <property type="entry name" value="MS_channel_TM1"/>
    <property type="match status" value="1"/>
</dbReference>
<dbReference type="InterPro" id="IPR006685">
    <property type="entry name" value="MscS_channel_2nd"/>
</dbReference>
<keyword evidence="5 8" id="KW-1133">Transmembrane helix</keyword>
<dbReference type="Proteomes" id="UP000664096">
    <property type="component" value="Unassembled WGS sequence"/>
</dbReference>
<feature type="transmembrane region" description="Helical" evidence="8">
    <location>
        <begin position="195"/>
        <end position="224"/>
    </location>
</feature>
<feature type="transmembrane region" description="Helical" evidence="8">
    <location>
        <begin position="236"/>
        <end position="255"/>
    </location>
</feature>
<dbReference type="Pfam" id="PF21082">
    <property type="entry name" value="MS_channel_3rd"/>
    <property type="match status" value="1"/>
</dbReference>
<feature type="compositionally biased region" description="Low complexity" evidence="7">
    <location>
        <begin position="77"/>
        <end position="97"/>
    </location>
</feature>
<evidence type="ECO:0000313" key="14">
    <source>
        <dbReference type="EMBL" id="MBN9671744.1"/>
    </source>
</evidence>
<feature type="transmembrane region" description="Helical" evidence="8">
    <location>
        <begin position="152"/>
        <end position="174"/>
    </location>
</feature>
<dbReference type="Gene3D" id="3.30.70.100">
    <property type="match status" value="1"/>
</dbReference>
<evidence type="ECO:0000313" key="15">
    <source>
        <dbReference type="Proteomes" id="UP000664096"/>
    </source>
</evidence>
<dbReference type="Pfam" id="PF21088">
    <property type="entry name" value="MS_channel_1st"/>
    <property type="match status" value="1"/>
</dbReference>
<feature type="region of interest" description="Disordered" evidence="7">
    <location>
        <begin position="71"/>
        <end position="101"/>
    </location>
</feature>
<comment type="caution">
    <text evidence="14">The sequence shown here is derived from an EMBL/GenBank/DDBJ whole genome shotgun (WGS) entry which is preliminary data.</text>
</comment>
<gene>
    <name evidence="14" type="ORF">JF539_15455</name>
</gene>
<feature type="chain" id="PRO_5036932418" evidence="9">
    <location>
        <begin position="31"/>
        <end position="767"/>
    </location>
</feature>
<dbReference type="InterPro" id="IPR045276">
    <property type="entry name" value="YbiO_bact"/>
</dbReference>
<evidence type="ECO:0000259" key="10">
    <source>
        <dbReference type="Pfam" id="PF00924"/>
    </source>
</evidence>
<keyword evidence="4 8" id="KW-0812">Transmembrane</keyword>
<dbReference type="SUPFAM" id="SSF82689">
    <property type="entry name" value="Mechanosensitive channel protein MscS (YggB), C-terminal domain"/>
    <property type="match status" value="1"/>
</dbReference>
<evidence type="ECO:0000259" key="11">
    <source>
        <dbReference type="Pfam" id="PF21082"/>
    </source>
</evidence>
<protein>
    <submittedName>
        <fullName evidence="14">Mechanosensitive ion channel</fullName>
    </submittedName>
</protein>
<evidence type="ECO:0000256" key="2">
    <source>
        <dbReference type="ARBA" id="ARBA00008017"/>
    </source>
</evidence>
<name>A0A939J5H9_9HYPH</name>
<dbReference type="PANTHER" id="PTHR30460:SF0">
    <property type="entry name" value="MODERATE CONDUCTANCE MECHANOSENSITIVE CHANNEL YBIO"/>
    <property type="match status" value="1"/>
</dbReference>
<feature type="transmembrane region" description="Helical" evidence="8">
    <location>
        <begin position="384"/>
        <end position="405"/>
    </location>
</feature>
<feature type="domain" description="Mechanosensitive ion channel MscS C-terminal" evidence="11">
    <location>
        <begin position="638"/>
        <end position="724"/>
    </location>
</feature>
<reference evidence="14" key="1">
    <citation type="submission" date="2020-12" db="EMBL/GenBank/DDBJ databases">
        <title>Oil enriched cultivation method for isolating marine PHA-producing bacteria.</title>
        <authorList>
            <person name="Zheng W."/>
            <person name="Yu S."/>
            <person name="Huang Y."/>
        </authorList>
    </citation>
    <scope>NUCLEOTIDE SEQUENCE</scope>
    <source>
        <strain evidence="14">SY-2-12</strain>
    </source>
</reference>
<sequence>MMERPSMTVFLRRLFALAVLVTLSAAPALSQEASGSGDAATTEVRQASDALIQVLNDPESRAALVEMLKKAGEEGQAPAEDGTTAEGETATADETPAGSSDKEGFVLRVGEYTRALADEFGAILDRMGHSLNGLWLVLSGEIPVKWDRAGDILLQVGVVLSAAYITYWAGQLVAYKIYPKMATRARYGGGLTRSFILLLTSVIDGLTVALGLGVGYMVALAAYGGVETGVTLQESLALNAFFITGMANVALRFVFAPRRPELRFLPFDDDGAVYWNARLSLFTYWINYGVLLAVPLANIAVSFVLGNALRFLVVLFGMLYLIVLVARNRVRVREGTKTYAKTMQSALAQRALSNLGSLWHLGAYGYIVAVFLVWVTRPFDATTIILRATGFSIVTIMGGMALSLIMTRAIKGGVRLPAELNQKLPALQHRLNAFVPRVLKLTRFVVFLGTILLLLDIWGVVETIKWFASDTGQGIVGNYGSAVLVLIAGFLIWLAVMSWVDLRLQSRVGYIVTARERTLFQLFRNAFTVVIVVMASLLALSEIGINIGPLIAGAGVVGLAISFGAQTLVKDIITGAFIQIENAINEGDVVTVAGVTGTVEGITVRSVRLRDLDGTTHIVPFSSVDMVSNFMRGHSFHVAVIGVAYDTDIAFAKEAMFEAYRRLQETDYKSKIYGDLEMHGVINFGASSIDIRARIKTTPGDQWSVGRAYNEFVKLVFDERDIEIPFPQVTYHSAVPPYVDNLKKSKQGSQSGPEPEVLADDAPPGED</sequence>
<keyword evidence="6 8" id="KW-0472">Membrane</keyword>
<keyword evidence="9" id="KW-0732">Signal</keyword>
<dbReference type="PANTHER" id="PTHR30460">
    <property type="entry name" value="MODERATE CONDUCTANCE MECHANOSENSITIVE CHANNEL YBIO"/>
    <property type="match status" value="1"/>
</dbReference>
<dbReference type="InterPro" id="IPR023408">
    <property type="entry name" value="MscS_beta-dom_sf"/>
</dbReference>
<feature type="transmembrane region" description="Helical" evidence="8">
    <location>
        <begin position="547"/>
        <end position="569"/>
    </location>
</feature>
<feature type="compositionally biased region" description="Acidic residues" evidence="7">
    <location>
        <begin position="757"/>
        <end position="767"/>
    </location>
</feature>
<dbReference type="Gene3D" id="2.30.30.60">
    <property type="match status" value="1"/>
</dbReference>
<evidence type="ECO:0000256" key="7">
    <source>
        <dbReference type="SAM" id="MobiDB-lite"/>
    </source>
</evidence>
<dbReference type="InterPro" id="IPR010920">
    <property type="entry name" value="LSM_dom_sf"/>
</dbReference>
<evidence type="ECO:0000259" key="13">
    <source>
        <dbReference type="Pfam" id="PF25392"/>
    </source>
</evidence>
<dbReference type="EMBL" id="JAEKJZ010000003">
    <property type="protein sequence ID" value="MBN9671744.1"/>
    <property type="molecule type" value="Genomic_DNA"/>
</dbReference>
<evidence type="ECO:0000256" key="6">
    <source>
        <dbReference type="ARBA" id="ARBA00023136"/>
    </source>
</evidence>
<dbReference type="InterPro" id="IPR049278">
    <property type="entry name" value="MS_channel_C"/>
</dbReference>
<proteinExistence type="inferred from homology"/>
<feature type="domain" description="Mechanosensitive ion channel transmembrane helices 2/3" evidence="12">
    <location>
        <begin position="526"/>
        <end position="566"/>
    </location>
</feature>
<dbReference type="GO" id="GO:0008381">
    <property type="term" value="F:mechanosensitive monoatomic ion channel activity"/>
    <property type="evidence" value="ECO:0007669"/>
    <property type="project" value="InterPro"/>
</dbReference>
<dbReference type="InterPro" id="IPR057485">
    <property type="entry name" value="YbiO-like_TM1"/>
</dbReference>
<feature type="domain" description="Moderate conductance mechanosensitive channel YbiO-like transmembrane helix 1" evidence="13">
    <location>
        <begin position="388"/>
        <end position="466"/>
    </location>
</feature>
<evidence type="ECO:0000256" key="1">
    <source>
        <dbReference type="ARBA" id="ARBA00004651"/>
    </source>
</evidence>
<feature type="signal peptide" evidence="9">
    <location>
        <begin position="1"/>
        <end position="30"/>
    </location>
</feature>
<evidence type="ECO:0000256" key="3">
    <source>
        <dbReference type="ARBA" id="ARBA00022475"/>
    </source>
</evidence>
<comment type="similarity">
    <text evidence="2">Belongs to the MscS (TC 1.A.23) family.</text>
</comment>
<feature type="transmembrane region" description="Helical" evidence="8">
    <location>
        <begin position="285"/>
        <end position="305"/>
    </location>
</feature>
<evidence type="ECO:0000256" key="9">
    <source>
        <dbReference type="SAM" id="SignalP"/>
    </source>
</evidence>
<dbReference type="GO" id="GO:0005886">
    <property type="term" value="C:plasma membrane"/>
    <property type="evidence" value="ECO:0007669"/>
    <property type="project" value="UniProtKB-SubCell"/>
</dbReference>
<comment type="subcellular location">
    <subcellularLocation>
        <location evidence="1">Cell membrane</location>
        <topology evidence="1">Multi-pass membrane protein</topology>
    </subcellularLocation>
</comment>
<feature type="region of interest" description="Disordered" evidence="7">
    <location>
        <begin position="741"/>
        <end position="767"/>
    </location>
</feature>
<dbReference type="Gene3D" id="1.10.287.1260">
    <property type="match status" value="1"/>
</dbReference>
<dbReference type="SUPFAM" id="SSF82861">
    <property type="entry name" value="Mechanosensitive channel protein MscS (YggB), transmembrane region"/>
    <property type="match status" value="1"/>
</dbReference>
<feature type="transmembrane region" description="Helical" evidence="8">
    <location>
        <begin position="311"/>
        <end position="330"/>
    </location>
</feature>
<organism evidence="14 15">
    <name type="scientific">Roseibium aggregatum</name>
    <dbReference type="NCBI Taxonomy" id="187304"/>
    <lineage>
        <taxon>Bacteria</taxon>
        <taxon>Pseudomonadati</taxon>
        <taxon>Pseudomonadota</taxon>
        <taxon>Alphaproteobacteria</taxon>
        <taxon>Hyphomicrobiales</taxon>
        <taxon>Stappiaceae</taxon>
        <taxon>Roseibium</taxon>
    </lineage>
</organism>
<feature type="transmembrane region" description="Helical" evidence="8">
    <location>
        <begin position="441"/>
        <end position="461"/>
    </location>
</feature>
<feature type="domain" description="Mechanosensitive ion channel MscS" evidence="10">
    <location>
        <begin position="567"/>
        <end position="630"/>
    </location>
</feature>
<keyword evidence="3" id="KW-1003">Cell membrane</keyword>
<evidence type="ECO:0000259" key="12">
    <source>
        <dbReference type="Pfam" id="PF21088"/>
    </source>
</evidence>
<evidence type="ECO:0000256" key="5">
    <source>
        <dbReference type="ARBA" id="ARBA00022989"/>
    </source>
</evidence>
<feature type="transmembrane region" description="Helical" evidence="8">
    <location>
        <begin position="481"/>
        <end position="502"/>
    </location>
</feature>
<evidence type="ECO:0000256" key="4">
    <source>
        <dbReference type="ARBA" id="ARBA00022692"/>
    </source>
</evidence>
<dbReference type="AlphaFoldDB" id="A0A939J5H9"/>
<dbReference type="SUPFAM" id="SSF50182">
    <property type="entry name" value="Sm-like ribonucleoproteins"/>
    <property type="match status" value="1"/>
</dbReference>
<accession>A0A939J5H9</accession>
<dbReference type="InterPro" id="IPR011014">
    <property type="entry name" value="MscS_channel_TM-2"/>
</dbReference>